<dbReference type="InterPro" id="IPR038765">
    <property type="entry name" value="Papain-like_cys_pep_sf"/>
</dbReference>
<evidence type="ECO:0000256" key="1">
    <source>
        <dbReference type="ARBA" id="ARBA00007074"/>
    </source>
</evidence>
<evidence type="ECO:0000256" key="3">
    <source>
        <dbReference type="ARBA" id="ARBA00022801"/>
    </source>
</evidence>
<keyword evidence="2" id="KW-0645">Protease</keyword>
<dbReference type="InterPro" id="IPR000064">
    <property type="entry name" value="NLP_P60_dom"/>
</dbReference>
<feature type="domain" description="NlpC/P60" evidence="6">
    <location>
        <begin position="304"/>
        <end position="435"/>
    </location>
</feature>
<sequence length="458" mass="51568">MRLIVWLLCSCCTFAQSTVFANQFSSDVPLLQKTFLKSQFWLAALPDADRVLLTSEQVAARNKQTFALQPQMQLLADLPAHYSQEDLRKIIRTVSAEPSSTRFYEDGTALSAKHWHAYLRLLALDEIKAQNVIQFGLIVKRTALRAFPTEDRVFNAEGNKDLDRFAETALFPADAVAVLHHSSDKQWRLVRSYNYTGWVKTADIAIGNKQQVLEFTEQQPFLVVTGAKVHTAFTPEQPEVSELQFDMGIRLPLLNASDTGVMVNGQNSAASYIVKLPQRNAAGQLVFMPALIPLSADVVQGYLPFTEQNIIKQAFKFLGERYGWGHDYNGRDCTGFISEIFRSMGLLMPRNSSEQGMGTYGQNIRFSAQSEQAEKREALKYVQPGDLFYFPGHVSLYLGRLDDQPFMIHDVNTLIYPKQNGDVYRGKLNGVFVTPLLPLNANAEQSYLDALYAIKSLR</sequence>
<name>A0ABT9HY27_9GAMM</name>
<dbReference type="PIRSF" id="PIRSF019015">
    <property type="entry name" value="P60_peptidase_YkfC"/>
    <property type="match status" value="1"/>
</dbReference>
<dbReference type="Pfam" id="PF00877">
    <property type="entry name" value="NLPC_P60"/>
    <property type="match status" value="1"/>
</dbReference>
<dbReference type="PROSITE" id="PS51935">
    <property type="entry name" value="NLPC_P60"/>
    <property type="match status" value="1"/>
</dbReference>
<keyword evidence="5" id="KW-0732">Signal</keyword>
<dbReference type="InterPro" id="IPR027017">
    <property type="entry name" value="P60_peptidase_YkfC"/>
</dbReference>
<dbReference type="SUPFAM" id="SSF54001">
    <property type="entry name" value="Cysteine proteinases"/>
    <property type="match status" value="1"/>
</dbReference>
<evidence type="ECO:0000313" key="7">
    <source>
        <dbReference type="EMBL" id="MDP5136037.1"/>
    </source>
</evidence>
<keyword evidence="3" id="KW-0378">Hydrolase</keyword>
<comment type="similarity">
    <text evidence="1">Belongs to the peptidase C40 family.</text>
</comment>
<evidence type="ECO:0000256" key="5">
    <source>
        <dbReference type="SAM" id="SignalP"/>
    </source>
</evidence>
<proteinExistence type="inferred from homology"/>
<keyword evidence="4" id="KW-0788">Thiol protease</keyword>
<feature type="chain" id="PRO_5047493120" evidence="5">
    <location>
        <begin position="22"/>
        <end position="458"/>
    </location>
</feature>
<accession>A0ABT9HY27</accession>
<protein>
    <submittedName>
        <fullName evidence="7">NlpC/P60 family protein</fullName>
    </submittedName>
</protein>
<dbReference type="Gene3D" id="3.90.1720.10">
    <property type="entry name" value="endopeptidase domain like (from Nostoc punctiforme)"/>
    <property type="match status" value="1"/>
</dbReference>
<dbReference type="Pfam" id="PF12913">
    <property type="entry name" value="SH3_6"/>
    <property type="match status" value="1"/>
</dbReference>
<evidence type="ECO:0000256" key="4">
    <source>
        <dbReference type="ARBA" id="ARBA00022807"/>
    </source>
</evidence>
<dbReference type="RefSeq" id="WP_305975240.1">
    <property type="nucleotide sequence ID" value="NZ_JAPJDZ010000017.1"/>
</dbReference>
<feature type="signal peptide" evidence="5">
    <location>
        <begin position="1"/>
        <end position="21"/>
    </location>
</feature>
<dbReference type="EMBL" id="JAPJDZ010000017">
    <property type="protein sequence ID" value="MDP5136037.1"/>
    <property type="molecule type" value="Genomic_DNA"/>
</dbReference>
<reference evidence="7 8" key="1">
    <citation type="submission" date="2022-11" db="EMBL/GenBank/DDBJ databases">
        <title>Viruses from the air-sea interface of a natural surface slick.</title>
        <authorList>
            <person name="Rahlff J."/>
            <person name="Holmfeldt K."/>
        </authorList>
    </citation>
    <scope>NUCLEOTIDE SEQUENCE [LARGE SCALE GENOMIC DNA]</scope>
    <source>
        <strain evidence="7 8">SMS4</strain>
    </source>
</reference>
<gene>
    <name evidence="7" type="ORF">ORJ04_08770</name>
</gene>
<organism evidence="7 8">
    <name type="scientific">Rheinheimera baltica</name>
    <dbReference type="NCBI Taxonomy" id="67576"/>
    <lineage>
        <taxon>Bacteria</taxon>
        <taxon>Pseudomonadati</taxon>
        <taxon>Pseudomonadota</taxon>
        <taxon>Gammaproteobacteria</taxon>
        <taxon>Chromatiales</taxon>
        <taxon>Chromatiaceae</taxon>
        <taxon>Rheinheimera</taxon>
    </lineage>
</organism>
<evidence type="ECO:0000256" key="2">
    <source>
        <dbReference type="ARBA" id="ARBA00022670"/>
    </source>
</evidence>
<dbReference type="Proteomes" id="UP001231109">
    <property type="component" value="Unassembled WGS sequence"/>
</dbReference>
<comment type="caution">
    <text evidence="7">The sequence shown here is derived from an EMBL/GenBank/DDBJ whole genome shotgun (WGS) entry which is preliminary data.</text>
</comment>
<keyword evidence="8" id="KW-1185">Reference proteome</keyword>
<evidence type="ECO:0000259" key="6">
    <source>
        <dbReference type="PROSITE" id="PS51935"/>
    </source>
</evidence>
<evidence type="ECO:0000313" key="8">
    <source>
        <dbReference type="Proteomes" id="UP001231109"/>
    </source>
</evidence>
<dbReference type="InterPro" id="IPR039439">
    <property type="entry name" value="SH3b1_dom"/>
</dbReference>